<reference evidence="2" key="1">
    <citation type="submission" date="2022-10" db="EMBL/GenBank/DDBJ databases">
        <title>Complete genome sequence resource for Xanthomonas hortorum isolated from Greek Oregano.</title>
        <authorList>
            <person name="Gonzalez-Tobon J."/>
            <person name="Helmann T.C."/>
            <person name="Daughtrey M."/>
            <person name="Stodghill P.V."/>
            <person name="Filiatrault M.J."/>
        </authorList>
    </citation>
    <scope>NUCLEOTIDE SEQUENCE</scope>
    <source>
        <strain evidence="2">Oregano 108</strain>
    </source>
</reference>
<evidence type="ECO:0000256" key="1">
    <source>
        <dbReference type="SAM" id="SignalP"/>
    </source>
</evidence>
<sequence>MKRSRLLPVLLSLALVATLPSACARPFGKSDKSPHAAAATFSASKAISSSPASKAGNASLSIQEVETKLLRFATSLQKPGDMDYKQLEEMLSIRFDPPKDLAVSRRVLKSSSLAHGYTLYVSHSPETKGFSFINLLIGLPDKADPTRTSTAACIWDAAAFSQKLEAIGYKRGGQRPFQGGAMRQHWRSIQNGAQGFSFALLIYETNTNGVTRECVYGAQIVGSDA</sequence>
<feature type="signal peptide" evidence="1">
    <location>
        <begin position="1"/>
        <end position="24"/>
    </location>
</feature>
<proteinExistence type="predicted"/>
<feature type="chain" id="PRO_5041216940" evidence="1">
    <location>
        <begin position="25"/>
        <end position="225"/>
    </location>
</feature>
<accession>A0AA47ESI1</accession>
<evidence type="ECO:0000313" key="3">
    <source>
        <dbReference type="Proteomes" id="UP001164737"/>
    </source>
</evidence>
<gene>
    <name evidence="2" type="ORF">OEG85_00520</name>
</gene>
<dbReference type="RefSeq" id="WP_268213555.1">
    <property type="nucleotide sequence ID" value="NZ_CP107241.1"/>
</dbReference>
<dbReference type="Proteomes" id="UP001164737">
    <property type="component" value="Chromosome"/>
</dbReference>
<keyword evidence="1" id="KW-0732">Signal</keyword>
<evidence type="ECO:0000313" key="2">
    <source>
        <dbReference type="EMBL" id="WAH64526.1"/>
    </source>
</evidence>
<protein>
    <submittedName>
        <fullName evidence="2">Uncharacterized protein</fullName>
    </submittedName>
</protein>
<dbReference type="AlphaFoldDB" id="A0AA47ESI1"/>
<dbReference type="EMBL" id="CP107241">
    <property type="protein sequence ID" value="WAH64526.1"/>
    <property type="molecule type" value="Genomic_DNA"/>
</dbReference>
<organism evidence="2 3">
    <name type="scientific">Xanthomonas hortorum</name>
    <dbReference type="NCBI Taxonomy" id="56454"/>
    <lineage>
        <taxon>Bacteria</taxon>
        <taxon>Pseudomonadati</taxon>
        <taxon>Pseudomonadota</taxon>
        <taxon>Gammaproteobacteria</taxon>
        <taxon>Lysobacterales</taxon>
        <taxon>Lysobacteraceae</taxon>
        <taxon>Xanthomonas</taxon>
    </lineage>
</organism>
<name>A0AA47ESI1_9XANT</name>